<feature type="signal peptide" evidence="1">
    <location>
        <begin position="1"/>
        <end position="21"/>
    </location>
</feature>
<protein>
    <recommendedName>
        <fullName evidence="4">Secreted protein</fullName>
    </recommendedName>
</protein>
<keyword evidence="1" id="KW-0732">Signal</keyword>
<sequence length="115" mass="13000">MWRLSLRLWFCPSGWITESISVPFSSGENDDIFYQMSCRYLLAQSTVDCPSVLSSTSSCSEASQSLFSLTLTIPQSCSSTASRTAPEKINHLHWMILILYSNTFSHNRTQHLISK</sequence>
<evidence type="ECO:0000256" key="1">
    <source>
        <dbReference type="SAM" id="SignalP"/>
    </source>
</evidence>
<name>A0ABP0A0M3_PIPNA</name>
<evidence type="ECO:0000313" key="3">
    <source>
        <dbReference type="Proteomes" id="UP001314169"/>
    </source>
</evidence>
<gene>
    <name evidence="2" type="ORF">MPIPNATIZW_LOCUS11176</name>
</gene>
<evidence type="ECO:0008006" key="4">
    <source>
        <dbReference type="Google" id="ProtNLM"/>
    </source>
</evidence>
<dbReference type="Proteomes" id="UP001314169">
    <property type="component" value="Chromosome 3"/>
</dbReference>
<keyword evidence="3" id="KW-1185">Reference proteome</keyword>
<reference evidence="2" key="1">
    <citation type="submission" date="2023-12" db="EMBL/GenBank/DDBJ databases">
        <authorList>
            <person name="Brown T."/>
        </authorList>
    </citation>
    <scope>NUCLEOTIDE SEQUENCE</scope>
</reference>
<proteinExistence type="predicted"/>
<evidence type="ECO:0000313" key="2">
    <source>
        <dbReference type="EMBL" id="CAK6442870.1"/>
    </source>
</evidence>
<accession>A0ABP0A0M3</accession>
<dbReference type="EMBL" id="OY882860">
    <property type="protein sequence ID" value="CAK6442870.1"/>
    <property type="molecule type" value="Genomic_DNA"/>
</dbReference>
<feature type="chain" id="PRO_5046456410" description="Secreted protein" evidence="1">
    <location>
        <begin position="22"/>
        <end position="115"/>
    </location>
</feature>
<organism evidence="2 3">
    <name type="scientific">Pipistrellus nathusii</name>
    <name type="common">Nathusius' pipistrelle</name>
    <dbReference type="NCBI Taxonomy" id="59473"/>
    <lineage>
        <taxon>Eukaryota</taxon>
        <taxon>Metazoa</taxon>
        <taxon>Chordata</taxon>
        <taxon>Craniata</taxon>
        <taxon>Vertebrata</taxon>
        <taxon>Euteleostomi</taxon>
        <taxon>Mammalia</taxon>
        <taxon>Eutheria</taxon>
        <taxon>Laurasiatheria</taxon>
        <taxon>Chiroptera</taxon>
        <taxon>Yangochiroptera</taxon>
        <taxon>Vespertilionidae</taxon>
        <taxon>Pipistrellus</taxon>
    </lineage>
</organism>